<feature type="domain" description="ABC transporter" evidence="12">
    <location>
        <begin position="844"/>
        <end position="1087"/>
    </location>
</feature>
<feature type="transmembrane region" description="Helical" evidence="11">
    <location>
        <begin position="645"/>
        <end position="665"/>
    </location>
</feature>
<comment type="subcellular location">
    <subcellularLocation>
        <location evidence="1">Membrane</location>
        <topology evidence="1">Multi-pass membrane protein</topology>
    </subcellularLocation>
</comment>
<dbReference type="PANTHER" id="PTHR48040">
    <property type="entry name" value="PLEIOTROPIC DRUG RESISTANCE PROTEIN 1-LIKE ISOFORM X1"/>
    <property type="match status" value="1"/>
</dbReference>
<dbReference type="FunFam" id="3.40.50.300:FF:000059">
    <property type="entry name" value="ABC transporter G family member 40"/>
    <property type="match status" value="1"/>
</dbReference>
<gene>
    <name evidence="13" type="ORF">E6C27_scaffold588G00320</name>
</gene>
<reference evidence="13 14" key="1">
    <citation type="submission" date="2019-08" db="EMBL/GenBank/DDBJ databases">
        <title>Draft genome sequences of two oriental melons (Cucumis melo L. var makuwa).</title>
        <authorList>
            <person name="Kwon S.-Y."/>
        </authorList>
    </citation>
    <scope>NUCLEOTIDE SEQUENCE [LARGE SCALE GENOMIC DNA]</scope>
    <source>
        <strain evidence="14">cv. SW 3</strain>
        <tissue evidence="13">Leaf</tissue>
    </source>
</reference>
<keyword evidence="5" id="KW-0677">Repeat</keyword>
<sequence>MASENSSVGSFRPDAAAEEDSLRWAALQRLPTYQRARKALLHGVAGELKEIDLQKLNVKETKELLNRVVKNAESNEEFLHKLKNRIDRVSLDLPTIEVRFQNLNVDAEAHLGKSASPTIFRYFIDLAQSAANCIHLYSTQKQQVSILSDVSGIIKPGRMTLLLGPPGSGKTTLLKALSGKLESNLRFSGTVTYNGHEMKEFVPQRTAAYISQYDIHVPLLTVRETLAFSARCQGVGTGYDMLTELLRREKQLNIKPDPYIDALMKASVLKGQKEDIVTEYILKILGLDICADTIVGNEMLRGISGGQKKRVTTGEMLVGPVNALFMDNISTGLDSSTTFQIVNCIRQSIHIFNKTAVISLLQPPPETFELFDDIILLSEGHIVYQGPREHVLEFFESMGFKCPERKGVADYLQEVTSRKDQRQYWRNHDIQYRYISADEFVEAFKSFQIGIAIEHELAIPFQKSNSHPAALTKTKYGATKKELMKACLSREVTLMKRSASLHIFKIIQLEISAIVVALVFAQARKQHDNIQDGLVKLGAIYFGLNSLTFTGFFELPLTIDKLPIFYKQRDSLFYPSWAFSLPSSILGIPVSFIEVALWVATTYYAIGFEPSFTRVLKQFFVYTLSGQMSYALFRCIAALSRDHVVANTGGCLGVLWLLIFGGFVLSHNNMQKWLSWGYWTSPLMYAQTALSINEFLGDNWNRVLNGSTESLGVSVLKSRGLFANPYWYWVCLVALIGFIILFNVISAVALAFFNEYGKSQTVIPHKKTENKEQSDMVGEEKDPLFEDTKPSSIRSKTDNMCKSKSHLATEISSTDSEVNRHTNQKMLLPFTPLCITFENVKYSVDIPNAMKIQGESSGRLELLKGVSGAFRPGILTALMGVSGAGKTTLLDVLSGRKNSGYIEGSIRISGFPKKQETFARVSGYCEQNDIHSPYVTVYESLIYSAWLRLPSEVDSKTLELFVEEIMELIELTPLRDSLVGFPNVNGLSIEQRKRLTIAVELVANPSIIFLDEPTSGLDARAAAIVMRTVRNTVDTGRTVVCTIHQPSIDIFESFDELILLTRGGEEIYVGPLGPQSCLLIKYFEEIHGVDSIRDGYNPAAWVLEMTTRTQEDILGIKFAEIYKKSDLFRRNEALIKELGEPHPDSQDLHFPSKYPHSYLTQFKACLWKQHKSYSRNTAYTAVRLVFSASMGLMFGAVFLGLGSKRNTKQDIFNSIGAMYIAINFMGSQGALTVQPVIITERTVYYRERAAGMYSALPHSFAQVAIEIPYTLLQVSLYALIVYAMMGYQWTATKFFLNFFFMYITILYFIYYGMMVISVSPNQATATILSGLFYAFWNLFTGFVIPRTRISVWLRWYSWICPVSWSLYGLVTSQFADIKTKVETGETVGEFINQYYGFRYQYLWMVTVALLGFTLLFILVFVYSAKFLNFQRR</sequence>
<feature type="transmembrane region" description="Helical" evidence="11">
    <location>
        <begin position="726"/>
        <end position="753"/>
    </location>
</feature>
<dbReference type="InterPro" id="IPR043926">
    <property type="entry name" value="ABCG_dom"/>
</dbReference>
<dbReference type="EMBL" id="SSTE01015302">
    <property type="protein sequence ID" value="KAA0043371.1"/>
    <property type="molecule type" value="Genomic_DNA"/>
</dbReference>
<dbReference type="InterPro" id="IPR013525">
    <property type="entry name" value="ABC2_TM"/>
</dbReference>
<evidence type="ECO:0000256" key="1">
    <source>
        <dbReference type="ARBA" id="ARBA00004141"/>
    </source>
</evidence>
<dbReference type="InterPro" id="IPR003439">
    <property type="entry name" value="ABC_transporter-like_ATP-bd"/>
</dbReference>
<comment type="similarity">
    <text evidence="2">Belongs to the ABC transporter superfamily. ABCG family. PDR (TC 3.A.1.205) subfamily.</text>
</comment>
<evidence type="ECO:0000256" key="4">
    <source>
        <dbReference type="ARBA" id="ARBA00022692"/>
    </source>
</evidence>
<dbReference type="PROSITE" id="PS50893">
    <property type="entry name" value="ABC_TRANSPORTER_2"/>
    <property type="match status" value="2"/>
</dbReference>
<feature type="domain" description="ABC transporter" evidence="12">
    <location>
        <begin position="131"/>
        <end position="404"/>
    </location>
</feature>
<dbReference type="Pfam" id="PF08370">
    <property type="entry name" value="PDR_assoc"/>
    <property type="match status" value="1"/>
</dbReference>
<dbReference type="InterPro" id="IPR003593">
    <property type="entry name" value="AAA+_ATPase"/>
</dbReference>
<dbReference type="CDD" id="cd03232">
    <property type="entry name" value="ABCG_PDR_domain2"/>
    <property type="match status" value="1"/>
</dbReference>
<dbReference type="InterPro" id="IPR034001">
    <property type="entry name" value="ABCG_PDR_1"/>
</dbReference>
<feature type="transmembrane region" description="Helical" evidence="11">
    <location>
        <begin position="1267"/>
        <end position="1287"/>
    </location>
</feature>
<feature type="transmembrane region" description="Helical" evidence="11">
    <location>
        <begin position="585"/>
        <end position="607"/>
    </location>
</feature>
<name>A0A5A7TP74_CUCMM</name>
<evidence type="ECO:0000256" key="6">
    <source>
        <dbReference type="ARBA" id="ARBA00022741"/>
    </source>
</evidence>
<evidence type="ECO:0000313" key="14">
    <source>
        <dbReference type="Proteomes" id="UP000321393"/>
    </source>
</evidence>
<evidence type="ECO:0000313" key="13">
    <source>
        <dbReference type="EMBL" id="KAA0043371.1"/>
    </source>
</evidence>
<evidence type="ECO:0000256" key="11">
    <source>
        <dbReference type="SAM" id="Phobius"/>
    </source>
</evidence>
<evidence type="ECO:0000256" key="5">
    <source>
        <dbReference type="ARBA" id="ARBA00022737"/>
    </source>
</evidence>
<feature type="transmembrane region" description="Helical" evidence="11">
    <location>
        <begin position="1351"/>
        <end position="1370"/>
    </location>
</feature>
<keyword evidence="6" id="KW-0547">Nucleotide-binding</keyword>
<dbReference type="GO" id="GO:0016887">
    <property type="term" value="F:ATP hydrolysis activity"/>
    <property type="evidence" value="ECO:0007669"/>
    <property type="project" value="InterPro"/>
</dbReference>
<accession>A0A5A7TP74</accession>
<proteinExistence type="inferred from homology"/>
<organism evidence="13 14">
    <name type="scientific">Cucumis melo var. makuwa</name>
    <name type="common">Oriental melon</name>
    <dbReference type="NCBI Taxonomy" id="1194695"/>
    <lineage>
        <taxon>Eukaryota</taxon>
        <taxon>Viridiplantae</taxon>
        <taxon>Streptophyta</taxon>
        <taxon>Embryophyta</taxon>
        <taxon>Tracheophyta</taxon>
        <taxon>Spermatophyta</taxon>
        <taxon>Magnoliopsida</taxon>
        <taxon>eudicotyledons</taxon>
        <taxon>Gunneridae</taxon>
        <taxon>Pentapetalae</taxon>
        <taxon>rosids</taxon>
        <taxon>fabids</taxon>
        <taxon>Cucurbitales</taxon>
        <taxon>Cucurbitaceae</taxon>
        <taxon>Benincaseae</taxon>
        <taxon>Cucumis</taxon>
    </lineage>
</organism>
<dbReference type="Pfam" id="PF00005">
    <property type="entry name" value="ABC_tran"/>
    <property type="match status" value="2"/>
</dbReference>
<keyword evidence="4 11" id="KW-0812">Transmembrane</keyword>
<feature type="transmembrane region" description="Helical" evidence="11">
    <location>
        <begin position="1325"/>
        <end position="1344"/>
    </location>
</feature>
<feature type="transmembrane region" description="Helical" evidence="11">
    <location>
        <begin position="1294"/>
        <end position="1313"/>
    </location>
</feature>
<dbReference type="InterPro" id="IPR027417">
    <property type="entry name" value="P-loop_NTPase"/>
</dbReference>
<keyword evidence="3" id="KW-0813">Transport</keyword>
<feature type="transmembrane region" description="Helical" evidence="11">
    <location>
        <begin position="1178"/>
        <end position="1199"/>
    </location>
</feature>
<dbReference type="FunFam" id="3.40.50.300:FF:000179">
    <property type="entry name" value="ABC transporter G family member 34"/>
    <property type="match status" value="1"/>
</dbReference>
<dbReference type="Pfam" id="PF01061">
    <property type="entry name" value="ABC2_membrane"/>
    <property type="match status" value="2"/>
</dbReference>
<dbReference type="OrthoDB" id="66620at2759"/>
<feature type="transmembrane region" description="Helical" evidence="11">
    <location>
        <begin position="1401"/>
        <end position="1422"/>
    </location>
</feature>
<keyword evidence="8 11" id="KW-1133">Transmembrane helix</keyword>
<dbReference type="GO" id="GO:0140359">
    <property type="term" value="F:ABC-type transporter activity"/>
    <property type="evidence" value="ECO:0007669"/>
    <property type="project" value="InterPro"/>
</dbReference>
<evidence type="ECO:0000256" key="7">
    <source>
        <dbReference type="ARBA" id="ARBA00022840"/>
    </source>
</evidence>
<comment type="caution">
    <text evidence="13">The sequence shown here is derived from an EMBL/GenBank/DDBJ whole genome shotgun (WGS) entry which is preliminary data.</text>
</comment>
<feature type="transmembrane region" description="Helical" evidence="11">
    <location>
        <begin position="1211"/>
        <end position="1231"/>
    </location>
</feature>
<feature type="region of interest" description="Disordered" evidence="10">
    <location>
        <begin position="767"/>
        <end position="798"/>
    </location>
</feature>
<dbReference type="CDD" id="cd03233">
    <property type="entry name" value="ABCG_PDR_domain1"/>
    <property type="match status" value="1"/>
</dbReference>
<keyword evidence="9 11" id="KW-0472">Membrane</keyword>
<dbReference type="GO" id="GO:0016020">
    <property type="term" value="C:membrane"/>
    <property type="evidence" value="ECO:0007669"/>
    <property type="project" value="UniProtKB-SubCell"/>
</dbReference>
<feature type="transmembrane region" description="Helical" evidence="11">
    <location>
        <begin position="499"/>
        <end position="521"/>
    </location>
</feature>
<dbReference type="InterPro" id="IPR034003">
    <property type="entry name" value="ABCG_PDR_2"/>
</dbReference>
<dbReference type="PANTHER" id="PTHR48040:SF45">
    <property type="entry name" value="PLEIOTROPIC DRUG RESISTANCE PROTEIN 1-LIKE"/>
    <property type="match status" value="1"/>
</dbReference>
<dbReference type="Gene3D" id="3.40.50.300">
    <property type="entry name" value="P-loop containing nucleotide triphosphate hydrolases"/>
    <property type="match status" value="2"/>
</dbReference>
<evidence type="ECO:0000256" key="9">
    <source>
        <dbReference type="ARBA" id="ARBA00023136"/>
    </source>
</evidence>
<evidence type="ECO:0000259" key="12">
    <source>
        <dbReference type="PROSITE" id="PS50893"/>
    </source>
</evidence>
<evidence type="ECO:0000256" key="8">
    <source>
        <dbReference type="ARBA" id="ARBA00022989"/>
    </source>
</evidence>
<keyword evidence="7" id="KW-0067">ATP-binding</keyword>
<dbReference type="Pfam" id="PF19055">
    <property type="entry name" value="ABC2_membrane_7"/>
    <property type="match status" value="1"/>
</dbReference>
<evidence type="ECO:0000256" key="2">
    <source>
        <dbReference type="ARBA" id="ARBA00006012"/>
    </source>
</evidence>
<feature type="transmembrane region" description="Helical" evidence="11">
    <location>
        <begin position="533"/>
        <end position="553"/>
    </location>
</feature>
<dbReference type="InterPro" id="IPR013581">
    <property type="entry name" value="PDR_assoc"/>
</dbReference>
<dbReference type="SMART" id="SM00382">
    <property type="entry name" value="AAA"/>
    <property type="match status" value="2"/>
</dbReference>
<dbReference type="SUPFAM" id="SSF52540">
    <property type="entry name" value="P-loop containing nucleoside triphosphate hydrolases"/>
    <property type="match status" value="2"/>
</dbReference>
<dbReference type="GO" id="GO:0005524">
    <property type="term" value="F:ATP binding"/>
    <property type="evidence" value="ECO:0007669"/>
    <property type="project" value="UniProtKB-KW"/>
</dbReference>
<evidence type="ECO:0000256" key="10">
    <source>
        <dbReference type="SAM" id="MobiDB-lite"/>
    </source>
</evidence>
<feature type="transmembrane region" description="Helical" evidence="11">
    <location>
        <begin position="619"/>
        <end position="639"/>
    </location>
</feature>
<dbReference type="Proteomes" id="UP000321393">
    <property type="component" value="Unassembled WGS sequence"/>
</dbReference>
<protein>
    <submittedName>
        <fullName evidence="13">ABC transporter G family member 38</fullName>
    </submittedName>
</protein>
<evidence type="ECO:0000256" key="3">
    <source>
        <dbReference type="ARBA" id="ARBA00022448"/>
    </source>
</evidence>